<dbReference type="CDD" id="cd05283">
    <property type="entry name" value="CAD1"/>
    <property type="match status" value="1"/>
</dbReference>
<comment type="caution">
    <text evidence="7">The sequence shown here is derived from an EMBL/GenBank/DDBJ whole genome shotgun (WGS) entry which is preliminary data.</text>
</comment>
<comment type="similarity">
    <text evidence="5">Belongs to the zinc-containing alcohol dehydrogenase family.</text>
</comment>
<evidence type="ECO:0000259" key="6">
    <source>
        <dbReference type="SMART" id="SM00829"/>
    </source>
</evidence>
<dbReference type="FunFam" id="3.40.50.720:FF:001522">
    <property type="entry name" value="Uncharacterized protein"/>
    <property type="match status" value="1"/>
</dbReference>
<evidence type="ECO:0000256" key="1">
    <source>
        <dbReference type="ARBA" id="ARBA00001947"/>
    </source>
</evidence>
<dbReference type="PROSITE" id="PS00059">
    <property type="entry name" value="ADH_ZINC"/>
    <property type="match status" value="1"/>
</dbReference>
<dbReference type="Proteomes" id="UP000198211">
    <property type="component" value="Unassembled WGS sequence"/>
</dbReference>
<keyword evidence="4" id="KW-0560">Oxidoreductase</keyword>
<evidence type="ECO:0000256" key="3">
    <source>
        <dbReference type="ARBA" id="ARBA00022833"/>
    </source>
</evidence>
<dbReference type="Pfam" id="PF00107">
    <property type="entry name" value="ADH_zinc_N"/>
    <property type="match status" value="1"/>
</dbReference>
<comment type="cofactor">
    <cofactor evidence="1 5">
        <name>Zn(2+)</name>
        <dbReference type="ChEBI" id="CHEBI:29105"/>
    </cofactor>
</comment>
<feature type="domain" description="Enoyl reductase (ER)" evidence="6">
    <location>
        <begin position="18"/>
        <end position="350"/>
    </location>
</feature>
<keyword evidence="3 5" id="KW-0862">Zinc</keyword>
<reference evidence="8" key="1">
    <citation type="submission" date="2017-03" db="EMBL/GenBank/DDBJ databases">
        <title>Phytopthora megakarya and P. palmivora, two closely related causual agents of cacao black pod achieved similar genome size and gene model numbers by different mechanisms.</title>
        <authorList>
            <person name="Ali S."/>
            <person name="Shao J."/>
            <person name="Larry D.J."/>
            <person name="Kronmiller B."/>
            <person name="Shen D."/>
            <person name="Strem M.D."/>
            <person name="Melnick R.L."/>
            <person name="Guiltinan M.J."/>
            <person name="Tyler B.M."/>
            <person name="Meinhardt L.W."/>
            <person name="Bailey B.A."/>
        </authorList>
    </citation>
    <scope>NUCLEOTIDE SEQUENCE [LARGE SCALE GENOMIC DNA]</scope>
    <source>
        <strain evidence="8">zdho120</strain>
    </source>
</reference>
<dbReference type="InterPro" id="IPR047109">
    <property type="entry name" value="CAD-like"/>
</dbReference>
<dbReference type="PANTHER" id="PTHR42683">
    <property type="entry name" value="ALDEHYDE REDUCTASE"/>
    <property type="match status" value="1"/>
</dbReference>
<dbReference type="OrthoDB" id="1879366at2759"/>
<proteinExistence type="inferred from homology"/>
<dbReference type="Pfam" id="PF08240">
    <property type="entry name" value="ADH_N"/>
    <property type="match status" value="1"/>
</dbReference>
<dbReference type="InterPro" id="IPR036291">
    <property type="entry name" value="NAD(P)-bd_dom_sf"/>
</dbReference>
<evidence type="ECO:0000256" key="5">
    <source>
        <dbReference type="RuleBase" id="RU361277"/>
    </source>
</evidence>
<dbReference type="GO" id="GO:0008270">
    <property type="term" value="F:zinc ion binding"/>
    <property type="evidence" value="ECO:0007669"/>
    <property type="project" value="InterPro"/>
</dbReference>
<dbReference type="InterPro" id="IPR002328">
    <property type="entry name" value="ADH_Zn_CS"/>
</dbReference>
<dbReference type="SMART" id="SM00829">
    <property type="entry name" value="PKS_ER"/>
    <property type="match status" value="1"/>
</dbReference>
<protein>
    <submittedName>
        <fullName evidence="7">Mannitol dehydrogenase</fullName>
    </submittedName>
</protein>
<dbReference type="STRING" id="4795.A0A225VR60"/>
<dbReference type="SUPFAM" id="SSF50129">
    <property type="entry name" value="GroES-like"/>
    <property type="match status" value="1"/>
</dbReference>
<dbReference type="InterPro" id="IPR013154">
    <property type="entry name" value="ADH-like_N"/>
</dbReference>
<gene>
    <name evidence="7" type="ORF">PHMEG_00020324</name>
</gene>
<evidence type="ECO:0000313" key="7">
    <source>
        <dbReference type="EMBL" id="OWZ07297.1"/>
    </source>
</evidence>
<dbReference type="GO" id="GO:0016616">
    <property type="term" value="F:oxidoreductase activity, acting on the CH-OH group of donors, NAD or NADP as acceptor"/>
    <property type="evidence" value="ECO:0007669"/>
    <property type="project" value="InterPro"/>
</dbReference>
<name>A0A225VR60_9STRA</name>
<dbReference type="Gene3D" id="3.40.50.720">
    <property type="entry name" value="NAD(P)-binding Rossmann-like Domain"/>
    <property type="match status" value="1"/>
</dbReference>
<dbReference type="EMBL" id="NBNE01003597">
    <property type="protein sequence ID" value="OWZ07297.1"/>
    <property type="molecule type" value="Genomic_DNA"/>
</dbReference>
<dbReference type="AlphaFoldDB" id="A0A225VR60"/>
<dbReference type="InterPro" id="IPR011032">
    <property type="entry name" value="GroES-like_sf"/>
</dbReference>
<accession>A0A225VR60</accession>
<dbReference type="SUPFAM" id="SSF51735">
    <property type="entry name" value="NAD(P)-binding Rossmann-fold domains"/>
    <property type="match status" value="1"/>
</dbReference>
<evidence type="ECO:0000313" key="8">
    <source>
        <dbReference type="Proteomes" id="UP000198211"/>
    </source>
</evidence>
<dbReference type="InterPro" id="IPR020843">
    <property type="entry name" value="ER"/>
</dbReference>
<organism evidence="7 8">
    <name type="scientific">Phytophthora megakarya</name>
    <dbReference type="NCBI Taxonomy" id="4795"/>
    <lineage>
        <taxon>Eukaryota</taxon>
        <taxon>Sar</taxon>
        <taxon>Stramenopiles</taxon>
        <taxon>Oomycota</taxon>
        <taxon>Peronosporomycetes</taxon>
        <taxon>Peronosporales</taxon>
        <taxon>Peronosporaceae</taxon>
        <taxon>Phytophthora</taxon>
    </lineage>
</organism>
<dbReference type="Gene3D" id="3.90.180.10">
    <property type="entry name" value="Medium-chain alcohol dehydrogenases, catalytic domain"/>
    <property type="match status" value="1"/>
</dbReference>
<sequence>MSTAPRTVNAYAAFEPSGKIVPFQYESRPLGVDDVEVKISHCGICGSDIHHLDSAWRPTMFPCVCGHEIIGEVTVTGPNVKALAIGDRVGIGAQAWACLNKDPKKPCEECADGANAFCNRSVITFNAKYEDGAMAYGGYADYVRVDSNFAFKIPDNIPSATAAPLLCAGVTVYTPLKHNVKPGDRVGVIGIGGLGHLAIQFVRALGAIPVAFSRSANKEKEIRALGAEEFYNLSDPEDEKKAMNSVNVLLLTADANDMPYNTYLTLVKKRGTFIMVGLPNDEVKFKPMFVVGKGIKWVGSLIGSIQDIKDMLKLASEKNVRAIVQQMPMSKVNEGIALMREGRVRYRVVLEN</sequence>
<keyword evidence="2 5" id="KW-0479">Metal-binding</keyword>
<evidence type="ECO:0000256" key="4">
    <source>
        <dbReference type="ARBA" id="ARBA00023002"/>
    </source>
</evidence>
<dbReference type="InterPro" id="IPR013149">
    <property type="entry name" value="ADH-like_C"/>
</dbReference>
<keyword evidence="8" id="KW-1185">Reference proteome</keyword>
<evidence type="ECO:0000256" key="2">
    <source>
        <dbReference type="ARBA" id="ARBA00022723"/>
    </source>
</evidence>